<comment type="pathway">
    <text evidence="1 13">Cofactor biosynthesis; biotin biosynthesis; biotin from 7,8-diaminononanoate: step 2/2.</text>
</comment>
<dbReference type="HAMAP" id="MF_01694">
    <property type="entry name" value="BioB"/>
    <property type="match status" value="1"/>
</dbReference>
<evidence type="ECO:0000256" key="12">
    <source>
        <dbReference type="ARBA" id="ARBA00051157"/>
    </source>
</evidence>
<evidence type="ECO:0000256" key="13">
    <source>
        <dbReference type="HAMAP-Rule" id="MF_01694"/>
    </source>
</evidence>
<feature type="binding site" evidence="13 14">
    <location>
        <position position="66"/>
    </location>
    <ligand>
        <name>[4Fe-4S] cluster</name>
        <dbReference type="ChEBI" id="CHEBI:49883"/>
        <note>4Fe-4S-S-AdoMet</note>
    </ligand>
</feature>
<dbReference type="SFLD" id="SFLDG01060">
    <property type="entry name" value="BATS_domain_containing"/>
    <property type="match status" value="1"/>
</dbReference>
<dbReference type="GO" id="GO:0004076">
    <property type="term" value="F:biotin synthase activity"/>
    <property type="evidence" value="ECO:0007669"/>
    <property type="project" value="UniProtKB-UniRule"/>
</dbReference>
<dbReference type="EMBL" id="CADCUQ010000079">
    <property type="protein sequence ID" value="CAA9376013.1"/>
    <property type="molecule type" value="Genomic_DNA"/>
</dbReference>
<comment type="catalytic activity">
    <reaction evidence="12 13">
        <text>(4R,5S)-dethiobiotin + (sulfur carrier)-SH + 2 reduced [2Fe-2S]-[ferredoxin] + 2 S-adenosyl-L-methionine = (sulfur carrier)-H + biotin + 2 5'-deoxyadenosine + 2 L-methionine + 2 oxidized [2Fe-2S]-[ferredoxin]</text>
        <dbReference type="Rhea" id="RHEA:22060"/>
        <dbReference type="Rhea" id="RHEA-COMP:10000"/>
        <dbReference type="Rhea" id="RHEA-COMP:10001"/>
        <dbReference type="Rhea" id="RHEA-COMP:14737"/>
        <dbReference type="Rhea" id="RHEA-COMP:14739"/>
        <dbReference type="ChEBI" id="CHEBI:17319"/>
        <dbReference type="ChEBI" id="CHEBI:29917"/>
        <dbReference type="ChEBI" id="CHEBI:33737"/>
        <dbReference type="ChEBI" id="CHEBI:33738"/>
        <dbReference type="ChEBI" id="CHEBI:57586"/>
        <dbReference type="ChEBI" id="CHEBI:57844"/>
        <dbReference type="ChEBI" id="CHEBI:59789"/>
        <dbReference type="ChEBI" id="CHEBI:64428"/>
        <dbReference type="ChEBI" id="CHEBI:149473"/>
        <dbReference type="EC" id="2.8.1.6"/>
    </reaction>
</comment>
<dbReference type="SFLD" id="SFLDG01278">
    <property type="entry name" value="biotin_synthase_like"/>
    <property type="match status" value="1"/>
</dbReference>
<dbReference type="Pfam" id="PF06968">
    <property type="entry name" value="BATS"/>
    <property type="match status" value="1"/>
</dbReference>
<dbReference type="InterPro" id="IPR024177">
    <property type="entry name" value="Biotin_synthase"/>
</dbReference>
<dbReference type="CDD" id="cd01335">
    <property type="entry name" value="Radical_SAM"/>
    <property type="match status" value="1"/>
</dbReference>
<comment type="cofactor">
    <cofactor evidence="13 14">
        <name>[4Fe-4S] cluster</name>
        <dbReference type="ChEBI" id="CHEBI:49883"/>
    </cofactor>
    <text evidence="13 14">Binds 1 [4Fe-4S] cluster. The cluster is coordinated with 3 cysteines and an exchangeable S-adenosyl-L-methionine.</text>
</comment>
<comment type="subunit">
    <text evidence="13">Homodimer.</text>
</comment>
<dbReference type="InterPro" id="IPR006638">
    <property type="entry name" value="Elp3/MiaA/NifB-like_rSAM"/>
</dbReference>
<name>A0A6J4N323_9BACT</name>
<reference evidence="16" key="1">
    <citation type="submission" date="2020-02" db="EMBL/GenBank/DDBJ databases">
        <authorList>
            <person name="Meier V. D."/>
        </authorList>
    </citation>
    <scope>NUCLEOTIDE SEQUENCE</scope>
    <source>
        <strain evidence="16">AVDCRST_MAG64</strain>
    </source>
</reference>
<keyword evidence="6 13" id="KW-0949">S-adenosyl-L-methionine</keyword>
<keyword evidence="7 13" id="KW-0001">2Fe-2S</keyword>
<feature type="binding site" evidence="13 14">
    <location>
        <position position="70"/>
    </location>
    <ligand>
        <name>[4Fe-4S] cluster</name>
        <dbReference type="ChEBI" id="CHEBI:49883"/>
        <note>4Fe-4S-S-AdoMet</note>
    </ligand>
</feature>
<dbReference type="SMART" id="SM00876">
    <property type="entry name" value="BATS"/>
    <property type="match status" value="1"/>
</dbReference>
<proteinExistence type="inferred from homology"/>
<dbReference type="InterPro" id="IPR010722">
    <property type="entry name" value="BATS_dom"/>
</dbReference>
<evidence type="ECO:0000256" key="7">
    <source>
        <dbReference type="ARBA" id="ARBA00022714"/>
    </source>
</evidence>
<dbReference type="InterPro" id="IPR002684">
    <property type="entry name" value="Biotin_synth/BioAB"/>
</dbReference>
<dbReference type="PIRSF" id="PIRSF001619">
    <property type="entry name" value="Biotin_synth"/>
    <property type="match status" value="1"/>
</dbReference>
<evidence type="ECO:0000256" key="14">
    <source>
        <dbReference type="PIRSR" id="PIRSR001619-1"/>
    </source>
</evidence>
<evidence type="ECO:0000259" key="15">
    <source>
        <dbReference type="PROSITE" id="PS51918"/>
    </source>
</evidence>
<comment type="cofactor">
    <cofactor evidence="14">
        <name>[2Fe-2S] cluster</name>
        <dbReference type="ChEBI" id="CHEBI:190135"/>
    </cofactor>
    <text evidence="14">Binds 1 [2Fe-2S] cluster. The cluster is coordinated with 3 cysteines and 1 arginine.</text>
</comment>
<evidence type="ECO:0000256" key="5">
    <source>
        <dbReference type="ARBA" id="ARBA00022679"/>
    </source>
</evidence>
<dbReference type="NCBIfam" id="TIGR00433">
    <property type="entry name" value="bioB"/>
    <property type="match status" value="1"/>
</dbReference>
<evidence type="ECO:0000313" key="16">
    <source>
        <dbReference type="EMBL" id="CAA9376013.1"/>
    </source>
</evidence>
<comment type="similarity">
    <text evidence="2 13">Belongs to the radical SAM superfamily. Biotin synthase family.</text>
</comment>
<evidence type="ECO:0000256" key="9">
    <source>
        <dbReference type="ARBA" id="ARBA00022756"/>
    </source>
</evidence>
<keyword evidence="10 13" id="KW-0408">Iron</keyword>
<sequence>MQARVAQIAGHVLGGGLVDRADAEYLSRVGGDDVYDLFYWANKIRVRFAGPHVKFCAIVAAKVGGCSEDCKFCAQSSHHDGPAKEQAQLTDEQVLDSAWHAASVGADSFGIVNSGRGPTRRELEGWLKPIMMRIAKEGRTRACATLGALTPETAKFLYDCGIRRINHNIETSERHYPNIVSTHPFAERVNTLRVAKAAGLSLCSGGIFGMGEDWTDRLDMMFTLRELGVDVMPINFLNAIGGTPLEGQPMLPPMECLKIISLCRFVLPTAELKVAGGREKVLRDLQSWIFFAGADSTMIGNYLTTYGRSPETDHQMVADLGLTWRAYDGGGVEPSSPDPVLHRVSHSGKHRIPILYEREVSAPEPARA</sequence>
<evidence type="ECO:0000256" key="2">
    <source>
        <dbReference type="ARBA" id="ARBA00010765"/>
    </source>
</evidence>
<dbReference type="InterPro" id="IPR007197">
    <property type="entry name" value="rSAM"/>
</dbReference>
<dbReference type="SFLD" id="SFLDS00029">
    <property type="entry name" value="Radical_SAM"/>
    <property type="match status" value="1"/>
</dbReference>
<feature type="binding site" evidence="13 14">
    <location>
        <position position="273"/>
    </location>
    <ligand>
        <name>[2Fe-2S] cluster</name>
        <dbReference type="ChEBI" id="CHEBI:190135"/>
    </ligand>
</feature>
<dbReference type="SUPFAM" id="SSF102114">
    <property type="entry name" value="Radical SAM enzymes"/>
    <property type="match status" value="1"/>
</dbReference>
<accession>A0A6J4N323</accession>
<feature type="binding site" evidence="13 14">
    <location>
        <position position="203"/>
    </location>
    <ligand>
        <name>[2Fe-2S] cluster</name>
        <dbReference type="ChEBI" id="CHEBI:190135"/>
    </ligand>
</feature>
<dbReference type="PANTHER" id="PTHR22976">
    <property type="entry name" value="BIOTIN SYNTHASE"/>
    <property type="match status" value="1"/>
</dbReference>
<evidence type="ECO:0000256" key="6">
    <source>
        <dbReference type="ARBA" id="ARBA00022691"/>
    </source>
</evidence>
<dbReference type="PROSITE" id="PS51918">
    <property type="entry name" value="RADICAL_SAM"/>
    <property type="match status" value="1"/>
</dbReference>
<dbReference type="Pfam" id="PF04055">
    <property type="entry name" value="Radical_SAM"/>
    <property type="match status" value="1"/>
</dbReference>
<keyword evidence="8 13" id="KW-0479">Metal-binding</keyword>
<organism evidence="16">
    <name type="scientific">uncultured Phycisphaerae bacterium</name>
    <dbReference type="NCBI Taxonomy" id="904963"/>
    <lineage>
        <taxon>Bacteria</taxon>
        <taxon>Pseudomonadati</taxon>
        <taxon>Planctomycetota</taxon>
        <taxon>Phycisphaerae</taxon>
        <taxon>environmental samples</taxon>
    </lineage>
</organism>
<evidence type="ECO:0000256" key="4">
    <source>
        <dbReference type="ARBA" id="ARBA00022485"/>
    </source>
</evidence>
<comment type="function">
    <text evidence="13">Catalyzes the conversion of dethiobiotin (DTB) to biotin by the insertion of a sulfur atom into dethiobiotin via a radical-based mechanism.</text>
</comment>
<gene>
    <name evidence="13" type="primary">bioB</name>
    <name evidence="16" type="ORF">AVDCRST_MAG64-312</name>
</gene>
<evidence type="ECO:0000256" key="11">
    <source>
        <dbReference type="ARBA" id="ARBA00023014"/>
    </source>
</evidence>
<dbReference type="GO" id="GO:0051539">
    <property type="term" value="F:4 iron, 4 sulfur cluster binding"/>
    <property type="evidence" value="ECO:0007669"/>
    <property type="project" value="UniProtKB-KW"/>
</dbReference>
<evidence type="ECO:0000256" key="8">
    <source>
        <dbReference type="ARBA" id="ARBA00022723"/>
    </source>
</evidence>
<dbReference type="SMART" id="SM00729">
    <property type="entry name" value="Elp3"/>
    <property type="match status" value="1"/>
</dbReference>
<dbReference type="GO" id="GO:0051537">
    <property type="term" value="F:2 iron, 2 sulfur cluster binding"/>
    <property type="evidence" value="ECO:0007669"/>
    <property type="project" value="UniProtKB-KW"/>
</dbReference>
<keyword evidence="5 13" id="KW-0808">Transferase</keyword>
<comment type="caution">
    <text evidence="13">Lacks conserved residue(s) required for the propagation of feature annotation.</text>
</comment>
<dbReference type="AlphaFoldDB" id="A0A6J4N323"/>
<dbReference type="InterPro" id="IPR013785">
    <property type="entry name" value="Aldolase_TIM"/>
</dbReference>
<dbReference type="InterPro" id="IPR058240">
    <property type="entry name" value="rSAM_sf"/>
</dbReference>
<dbReference type="EC" id="2.8.1.6" evidence="3 13"/>
<feature type="binding site" evidence="13 14">
    <location>
        <position position="73"/>
    </location>
    <ligand>
        <name>[4Fe-4S] cluster</name>
        <dbReference type="ChEBI" id="CHEBI:49883"/>
        <note>4Fe-4S-S-AdoMet</note>
    </ligand>
</feature>
<dbReference type="PANTHER" id="PTHR22976:SF2">
    <property type="entry name" value="BIOTIN SYNTHASE, MITOCHONDRIAL"/>
    <property type="match status" value="1"/>
</dbReference>
<evidence type="ECO:0000256" key="3">
    <source>
        <dbReference type="ARBA" id="ARBA00012236"/>
    </source>
</evidence>
<dbReference type="Gene3D" id="3.20.20.70">
    <property type="entry name" value="Aldolase class I"/>
    <property type="match status" value="1"/>
</dbReference>
<dbReference type="GO" id="GO:0009102">
    <property type="term" value="P:biotin biosynthetic process"/>
    <property type="evidence" value="ECO:0007669"/>
    <property type="project" value="UniProtKB-UniRule"/>
</dbReference>
<dbReference type="GO" id="GO:0005506">
    <property type="term" value="F:iron ion binding"/>
    <property type="evidence" value="ECO:0007669"/>
    <property type="project" value="UniProtKB-UniRule"/>
</dbReference>
<keyword evidence="9 13" id="KW-0093">Biotin biosynthesis</keyword>
<feature type="domain" description="Radical SAM core" evidence="15">
    <location>
        <begin position="48"/>
        <end position="278"/>
    </location>
</feature>
<keyword evidence="11 13" id="KW-0411">Iron-sulfur</keyword>
<protein>
    <recommendedName>
        <fullName evidence="3 13">Biotin synthase</fullName>
        <ecNumber evidence="3 13">2.8.1.6</ecNumber>
    </recommendedName>
</protein>
<dbReference type="UniPathway" id="UPA00078">
    <property type="reaction ID" value="UER00162"/>
</dbReference>
<evidence type="ECO:0000256" key="10">
    <source>
        <dbReference type="ARBA" id="ARBA00023004"/>
    </source>
</evidence>
<keyword evidence="4 13" id="KW-0004">4Fe-4S</keyword>
<evidence type="ECO:0000256" key="1">
    <source>
        <dbReference type="ARBA" id="ARBA00004942"/>
    </source>
</evidence>
<feature type="binding site" evidence="13 14">
    <location>
        <position position="143"/>
    </location>
    <ligand>
        <name>[2Fe-2S] cluster</name>
        <dbReference type="ChEBI" id="CHEBI:190135"/>
    </ligand>
</feature>
<comment type="cofactor">
    <cofactor evidence="13">
        <name>[2Fe-2S] cluster</name>
        <dbReference type="ChEBI" id="CHEBI:190135"/>
    </cofactor>
    <text evidence="13">Binds 1 [2Fe-2S] cluster. The cluster is coordinated with 3 cysteines and 1 arginine.</text>
</comment>